<accession>A0A9W8X1T7</accession>
<reference evidence="2" key="1">
    <citation type="submission" date="2022-10" db="EMBL/GenBank/DDBJ databases">
        <title>Tapping the CABI collections for fungal endophytes: first genome assemblies for Collariella, Neodidymelliopsis, Ascochyta clinopodiicola, Didymella pomorum, Didymosphaeria variabile, Neocosmospora piperis and Neocucurbitaria cava.</title>
        <authorList>
            <person name="Hill R."/>
        </authorList>
    </citation>
    <scope>NUCLEOTIDE SEQUENCE</scope>
    <source>
        <strain evidence="2">IMI 360193</strain>
    </source>
</reference>
<organism evidence="2 3">
    <name type="scientific">Didymella glomerata</name>
    <dbReference type="NCBI Taxonomy" id="749621"/>
    <lineage>
        <taxon>Eukaryota</taxon>
        <taxon>Fungi</taxon>
        <taxon>Dikarya</taxon>
        <taxon>Ascomycota</taxon>
        <taxon>Pezizomycotina</taxon>
        <taxon>Dothideomycetes</taxon>
        <taxon>Pleosporomycetidae</taxon>
        <taxon>Pleosporales</taxon>
        <taxon>Pleosporineae</taxon>
        <taxon>Didymellaceae</taxon>
        <taxon>Didymella</taxon>
    </lineage>
</organism>
<sequence length="372" mass="39660">MPAAGAATGPVGVAELGVGVGVGVFELELDQLGVTTGVEEEKLLDEIGVLEADDEGEELLGLGELLLEKLALVDVEVTTGVEELPKEASTEPLTSAAVELIGNNVDNDVLILGDAELGDDDWTLKEAIVGDTAELLLGLGVLELVEEIVEVTKPEEEAELGMVGDVVELLTATTMTRAPQTPLSLEAAVDVELLIEDVAELLTDEEAELLAGEDAELTAVEDDELLVENDTELLIEDDTKLLLKDEVEMAVELAVEDKLDELLMLKSILKSVRPLGPPQISTLFVIVASFLEMPVSARPPISLWHPWYLNDPICAETPSTSGTGVGIEVGVEEMLEDDDALEAAALAEADELERLVEDEIKELEEDEAAPSR</sequence>
<dbReference type="Proteomes" id="UP001140562">
    <property type="component" value="Unassembled WGS sequence"/>
</dbReference>
<dbReference type="AlphaFoldDB" id="A0A9W8X1T7"/>
<feature type="coiled-coil region" evidence="1">
    <location>
        <begin position="342"/>
        <end position="369"/>
    </location>
</feature>
<name>A0A9W8X1T7_9PLEO</name>
<keyword evidence="3" id="KW-1185">Reference proteome</keyword>
<proteinExistence type="predicted"/>
<evidence type="ECO:0000313" key="3">
    <source>
        <dbReference type="Proteomes" id="UP001140562"/>
    </source>
</evidence>
<gene>
    <name evidence="2" type="ORF">N0V87_004199</name>
</gene>
<evidence type="ECO:0000256" key="1">
    <source>
        <dbReference type="SAM" id="Coils"/>
    </source>
</evidence>
<comment type="caution">
    <text evidence="2">The sequence shown here is derived from an EMBL/GenBank/DDBJ whole genome shotgun (WGS) entry which is preliminary data.</text>
</comment>
<keyword evidence="1" id="KW-0175">Coiled coil</keyword>
<dbReference type="EMBL" id="JAPEUV010000033">
    <property type="protein sequence ID" value="KAJ4338052.1"/>
    <property type="molecule type" value="Genomic_DNA"/>
</dbReference>
<evidence type="ECO:0000313" key="2">
    <source>
        <dbReference type="EMBL" id="KAJ4338052.1"/>
    </source>
</evidence>
<protein>
    <submittedName>
        <fullName evidence="2">Uncharacterized protein</fullName>
    </submittedName>
</protein>